<gene>
    <name evidence="3" type="ORF">TSUD_276230</name>
</gene>
<dbReference type="Proteomes" id="UP000242715">
    <property type="component" value="Unassembled WGS sequence"/>
</dbReference>
<organism evidence="3 4">
    <name type="scientific">Trifolium subterraneum</name>
    <name type="common">Subterranean clover</name>
    <dbReference type="NCBI Taxonomy" id="3900"/>
    <lineage>
        <taxon>Eukaryota</taxon>
        <taxon>Viridiplantae</taxon>
        <taxon>Streptophyta</taxon>
        <taxon>Embryophyta</taxon>
        <taxon>Tracheophyta</taxon>
        <taxon>Spermatophyta</taxon>
        <taxon>Magnoliopsida</taxon>
        <taxon>eudicotyledons</taxon>
        <taxon>Gunneridae</taxon>
        <taxon>Pentapetalae</taxon>
        <taxon>rosids</taxon>
        <taxon>fabids</taxon>
        <taxon>Fabales</taxon>
        <taxon>Fabaceae</taxon>
        <taxon>Papilionoideae</taxon>
        <taxon>50 kb inversion clade</taxon>
        <taxon>NPAAA clade</taxon>
        <taxon>Hologalegina</taxon>
        <taxon>IRL clade</taxon>
        <taxon>Trifolieae</taxon>
        <taxon>Trifolium</taxon>
    </lineage>
</organism>
<dbReference type="PANTHER" id="PTHR11926:SF1188">
    <property type="entry name" value="FAMILY PROTEIN, PUTATIVE-RELATED"/>
    <property type="match status" value="1"/>
</dbReference>
<sequence>MGNLAETKPHVVLVPFPGQETILDGLTPLEDNGDVSQDIGCLCQSIRKNFLHPFGELLAKLQESAIAGVTPPVTCIVSDCYMPFTIQAAEEHALPTIIFNPFSACNFLTFLHIRKLLDKGVIPLKDRGLIASWCPQEQVLNHPSIGGFLIHWGWNSTIESICDRVPMLCWPFFADQPTNCRYICNKWEIEMEIDTNVKREEVEMLFDELMVGEKGKMMRQKVMELKKKAKENTSPGGCSYMNLDKVIKEVFLK</sequence>
<keyword evidence="2" id="KW-0808">Transferase</keyword>
<reference evidence="4" key="1">
    <citation type="journal article" date="2017" name="Front. Plant Sci.">
        <title>Climate Clever Clovers: New Paradigm to Reduce the Environmental Footprint of Ruminants by Breeding Low Methanogenic Forages Utilizing Haplotype Variation.</title>
        <authorList>
            <person name="Kaur P."/>
            <person name="Appels R."/>
            <person name="Bayer P.E."/>
            <person name="Keeble-Gagnere G."/>
            <person name="Wang J."/>
            <person name="Hirakawa H."/>
            <person name="Shirasawa K."/>
            <person name="Vercoe P."/>
            <person name="Stefanova K."/>
            <person name="Durmic Z."/>
            <person name="Nichols P."/>
            <person name="Revell C."/>
            <person name="Isobe S.N."/>
            <person name="Edwards D."/>
            <person name="Erskine W."/>
        </authorList>
    </citation>
    <scope>NUCLEOTIDE SEQUENCE [LARGE SCALE GENOMIC DNA]</scope>
    <source>
        <strain evidence="4">cv. Daliak</strain>
    </source>
</reference>
<dbReference type="Pfam" id="PF00201">
    <property type="entry name" value="UDPGT"/>
    <property type="match status" value="1"/>
</dbReference>
<evidence type="ECO:0000313" key="3">
    <source>
        <dbReference type="EMBL" id="GAU37806.1"/>
    </source>
</evidence>
<proteinExistence type="inferred from homology"/>
<evidence type="ECO:0000256" key="1">
    <source>
        <dbReference type="ARBA" id="ARBA00009995"/>
    </source>
</evidence>
<name>A0A2Z6N1I5_TRISU</name>
<comment type="similarity">
    <text evidence="1">Belongs to the UDP-glycosyltransferase family.</text>
</comment>
<dbReference type="Gene3D" id="3.40.50.2000">
    <property type="entry name" value="Glycogen Phosphorylase B"/>
    <property type="match status" value="3"/>
</dbReference>
<evidence type="ECO:0000313" key="4">
    <source>
        <dbReference type="Proteomes" id="UP000242715"/>
    </source>
</evidence>
<dbReference type="GO" id="GO:0080043">
    <property type="term" value="F:quercetin 3-O-glucosyltransferase activity"/>
    <property type="evidence" value="ECO:0007669"/>
    <property type="project" value="TreeGrafter"/>
</dbReference>
<dbReference type="InterPro" id="IPR002213">
    <property type="entry name" value="UDP_glucos_trans"/>
</dbReference>
<dbReference type="SUPFAM" id="SSF53756">
    <property type="entry name" value="UDP-Glycosyltransferase/glycogen phosphorylase"/>
    <property type="match status" value="2"/>
</dbReference>
<keyword evidence="4" id="KW-1185">Reference proteome</keyword>
<dbReference type="GO" id="GO:0080044">
    <property type="term" value="F:quercetin 7-O-glucosyltransferase activity"/>
    <property type="evidence" value="ECO:0007669"/>
    <property type="project" value="TreeGrafter"/>
</dbReference>
<accession>A0A2Z6N1I5</accession>
<protein>
    <recommendedName>
        <fullName evidence="5">UDP-glycosyltransferases domain-containing protein</fullName>
    </recommendedName>
</protein>
<dbReference type="FunFam" id="3.40.50.2000:FF:000796">
    <property type="entry name" value="Uncharacterized protein"/>
    <property type="match status" value="1"/>
</dbReference>
<dbReference type="EMBL" id="DF973689">
    <property type="protein sequence ID" value="GAU37806.1"/>
    <property type="molecule type" value="Genomic_DNA"/>
</dbReference>
<evidence type="ECO:0008006" key="5">
    <source>
        <dbReference type="Google" id="ProtNLM"/>
    </source>
</evidence>
<dbReference type="OrthoDB" id="5835829at2759"/>
<dbReference type="AlphaFoldDB" id="A0A2Z6N1I5"/>
<dbReference type="PANTHER" id="PTHR11926">
    <property type="entry name" value="GLUCOSYL/GLUCURONOSYL TRANSFERASES"/>
    <property type="match status" value="1"/>
</dbReference>
<dbReference type="CDD" id="cd03784">
    <property type="entry name" value="GT1_Gtf-like"/>
    <property type="match status" value="1"/>
</dbReference>
<evidence type="ECO:0000256" key="2">
    <source>
        <dbReference type="ARBA" id="ARBA00022679"/>
    </source>
</evidence>